<name>A0A078A7C0_STYLE</name>
<dbReference type="Proteomes" id="UP000039865">
    <property type="component" value="Unassembled WGS sequence"/>
</dbReference>
<feature type="region of interest" description="Disordered" evidence="1">
    <location>
        <begin position="278"/>
        <end position="299"/>
    </location>
</feature>
<dbReference type="AlphaFoldDB" id="A0A078A7C0"/>
<dbReference type="OrthoDB" id="10633450at2759"/>
<evidence type="ECO:0000313" key="2">
    <source>
        <dbReference type="EMBL" id="CDW78144.1"/>
    </source>
</evidence>
<evidence type="ECO:0000313" key="3">
    <source>
        <dbReference type="Proteomes" id="UP000039865"/>
    </source>
</evidence>
<protein>
    <submittedName>
        <fullName evidence="2">Uncharacterized protein</fullName>
    </submittedName>
</protein>
<sequence>MLKRINDQNSTYNLHDWLDSRLEQEKLLSKICQYPHQFSTQRSKVNFSDDRSQKMKTQYSNLSKLKNVEHKSVDPSNGEDREDSYMILPLINQTRLRTIDPEPDVDRYSLLNDTNSIERSESDARLLDQAKLKFTKKQRPMKVSGRKLIDDDRKVLWKQNKKIADDEFESTIEISKAKNKFYVVQFIPEFNKYNVIEMFKIQGKKLMNACQNSYEKLMDLLQYKYDKLVISDFYDLLLSNEYQGSTNISLNPLNDVKVLKLSNMKQSRPKINSSLEFVSNNSSTANNSPKNDQEQSILPNKLPQSKKFINVTTIKKPVFPKNAKSIDISRELEKSDIIQVKLKVPDFEFIDSISPDQFLPPVSKLMNNSFVVESQRYGNMLTKNIAKDNTLVLTSVREEEITDQEDSMSLNYYDTAGRNTNDTQQNAQGQVSGSQLLKDPRHSSEYSFYADQDDSKETL</sequence>
<evidence type="ECO:0000256" key="1">
    <source>
        <dbReference type="SAM" id="MobiDB-lite"/>
    </source>
</evidence>
<feature type="region of interest" description="Disordered" evidence="1">
    <location>
        <begin position="413"/>
        <end position="459"/>
    </location>
</feature>
<dbReference type="InParanoid" id="A0A078A7C0"/>
<organism evidence="2 3">
    <name type="scientific">Stylonychia lemnae</name>
    <name type="common">Ciliate</name>
    <dbReference type="NCBI Taxonomy" id="5949"/>
    <lineage>
        <taxon>Eukaryota</taxon>
        <taxon>Sar</taxon>
        <taxon>Alveolata</taxon>
        <taxon>Ciliophora</taxon>
        <taxon>Intramacronucleata</taxon>
        <taxon>Spirotrichea</taxon>
        <taxon>Stichotrichia</taxon>
        <taxon>Sporadotrichida</taxon>
        <taxon>Oxytrichidae</taxon>
        <taxon>Stylonychinae</taxon>
        <taxon>Stylonychia</taxon>
    </lineage>
</organism>
<keyword evidence="3" id="KW-1185">Reference proteome</keyword>
<gene>
    <name evidence="2" type="primary">Contig9692.g10362</name>
    <name evidence="2" type="ORF">STYLEM_7116</name>
</gene>
<feature type="compositionally biased region" description="Polar residues" evidence="1">
    <location>
        <begin position="278"/>
        <end position="298"/>
    </location>
</feature>
<feature type="compositionally biased region" description="Polar residues" evidence="1">
    <location>
        <begin position="413"/>
        <end position="435"/>
    </location>
</feature>
<proteinExistence type="predicted"/>
<dbReference type="EMBL" id="CCKQ01006810">
    <property type="protein sequence ID" value="CDW78144.1"/>
    <property type="molecule type" value="Genomic_DNA"/>
</dbReference>
<reference evidence="2 3" key="1">
    <citation type="submission" date="2014-06" db="EMBL/GenBank/DDBJ databases">
        <authorList>
            <person name="Swart Estienne"/>
        </authorList>
    </citation>
    <scope>NUCLEOTIDE SEQUENCE [LARGE SCALE GENOMIC DNA]</scope>
    <source>
        <strain evidence="2 3">130c</strain>
    </source>
</reference>
<accession>A0A078A7C0</accession>